<evidence type="ECO:0000313" key="3">
    <source>
        <dbReference type="Proteomes" id="UP001153069"/>
    </source>
</evidence>
<comment type="caution">
    <text evidence="2">The sequence shown here is derived from an EMBL/GenBank/DDBJ whole genome shotgun (WGS) entry which is preliminary data.</text>
</comment>
<keyword evidence="1" id="KW-1133">Transmembrane helix</keyword>
<gene>
    <name evidence="2" type="ORF">SEMRO_245_G097310.1</name>
</gene>
<evidence type="ECO:0000313" key="2">
    <source>
        <dbReference type="EMBL" id="CAB9505820.1"/>
    </source>
</evidence>
<feature type="transmembrane region" description="Helical" evidence="1">
    <location>
        <begin position="161"/>
        <end position="179"/>
    </location>
</feature>
<dbReference type="PANTHER" id="PTHR31032">
    <property type="entry name" value="PGR5-LIKE PROTEIN 1B, CHLOROPLASTIC"/>
    <property type="match status" value="1"/>
</dbReference>
<dbReference type="PANTHER" id="PTHR31032:SF1">
    <property type="entry name" value="PGR5-LIKE PROTEIN 1B, CHLOROPLASTIC"/>
    <property type="match status" value="1"/>
</dbReference>
<sequence length="274" mass="30973">MMKSGKKQIVYDENSGRFFESNKDEGDCIPDEEFCVIDKDSGTMIRLTVEEKERIFLDALQAYYFDNRQMLNDDEFDLLKEDLQWNGSEVVQMNRKEATYLAAVQDYMKGTPSMADGEFDALKKELMEAGSVFAVAKEPQCYIDTGICKVTLQEDNFRMNLLYLPASTIIFVAWLGLGFEFIEPIIRLNPIILALLGTPFVVQGSKFITDNFLFQNSYVAYGPCPSCQASNRVYFGDILGVEGFDAVATVKCPNCKETFNVQRNTLRASTLPKA</sequence>
<evidence type="ECO:0000256" key="1">
    <source>
        <dbReference type="SAM" id="Phobius"/>
    </source>
</evidence>
<dbReference type="OrthoDB" id="38589at2759"/>
<organism evidence="2 3">
    <name type="scientific">Seminavis robusta</name>
    <dbReference type="NCBI Taxonomy" id="568900"/>
    <lineage>
        <taxon>Eukaryota</taxon>
        <taxon>Sar</taxon>
        <taxon>Stramenopiles</taxon>
        <taxon>Ochrophyta</taxon>
        <taxon>Bacillariophyta</taxon>
        <taxon>Bacillariophyceae</taxon>
        <taxon>Bacillariophycidae</taxon>
        <taxon>Naviculales</taxon>
        <taxon>Naviculaceae</taxon>
        <taxon>Seminavis</taxon>
    </lineage>
</organism>
<dbReference type="AlphaFoldDB" id="A0A9N8DSB2"/>
<keyword evidence="3" id="KW-1185">Reference proteome</keyword>
<keyword evidence="1" id="KW-0472">Membrane</keyword>
<dbReference type="InterPro" id="IPR011723">
    <property type="entry name" value="Znf/thioredoxin_put"/>
</dbReference>
<dbReference type="Proteomes" id="UP001153069">
    <property type="component" value="Unassembled WGS sequence"/>
</dbReference>
<dbReference type="GO" id="GO:0016730">
    <property type="term" value="F:oxidoreductase activity, acting on iron-sulfur proteins as donors"/>
    <property type="evidence" value="ECO:0007669"/>
    <property type="project" value="InterPro"/>
</dbReference>
<name>A0A9N8DSB2_9STRA</name>
<dbReference type="GO" id="GO:0009535">
    <property type="term" value="C:chloroplast thylakoid membrane"/>
    <property type="evidence" value="ECO:0007669"/>
    <property type="project" value="InterPro"/>
</dbReference>
<accession>A0A9N8DSB2</accession>
<proteinExistence type="predicted"/>
<dbReference type="GO" id="GO:0009773">
    <property type="term" value="P:photosynthetic electron transport in photosystem I"/>
    <property type="evidence" value="ECO:0007669"/>
    <property type="project" value="InterPro"/>
</dbReference>
<protein>
    <submittedName>
        <fullName evidence="2">PGR5-like protein 1A</fullName>
    </submittedName>
</protein>
<dbReference type="InterPro" id="IPR039987">
    <property type="entry name" value="PGRL1"/>
</dbReference>
<keyword evidence="1" id="KW-0812">Transmembrane</keyword>
<dbReference type="NCBIfam" id="TIGR02098">
    <property type="entry name" value="MJ0042_CXXC"/>
    <property type="match status" value="1"/>
</dbReference>
<dbReference type="EMBL" id="CAICTM010000244">
    <property type="protein sequence ID" value="CAB9505820.1"/>
    <property type="molecule type" value="Genomic_DNA"/>
</dbReference>
<reference evidence="2" key="1">
    <citation type="submission" date="2020-06" db="EMBL/GenBank/DDBJ databases">
        <authorList>
            <consortium name="Plant Systems Biology data submission"/>
        </authorList>
    </citation>
    <scope>NUCLEOTIDE SEQUENCE</scope>
    <source>
        <strain evidence="2">D6</strain>
    </source>
</reference>